<evidence type="ECO:0000313" key="13">
    <source>
        <dbReference type="RefSeq" id="XP_005348727.1"/>
    </source>
</evidence>
<evidence type="ECO:0000256" key="4">
    <source>
        <dbReference type="ARBA" id="ARBA00022723"/>
    </source>
</evidence>
<dbReference type="InterPro" id="IPR013783">
    <property type="entry name" value="Ig-like_fold"/>
</dbReference>
<dbReference type="Pfam" id="PF00092">
    <property type="entry name" value="VWA"/>
    <property type="match status" value="1"/>
</dbReference>
<comment type="subcellular location">
    <subcellularLocation>
        <location evidence="1">Membrane</location>
        <topology evidence="1">Single-pass type I membrane protein</topology>
    </subcellularLocation>
</comment>
<dbReference type="GeneID" id="101993218"/>
<organism evidence="12 13">
    <name type="scientific">Microtus ochrogaster</name>
    <name type="common">Prairie vole</name>
    <dbReference type="NCBI Taxonomy" id="79684"/>
    <lineage>
        <taxon>Eukaryota</taxon>
        <taxon>Metazoa</taxon>
        <taxon>Chordata</taxon>
        <taxon>Craniata</taxon>
        <taxon>Vertebrata</taxon>
        <taxon>Euteleostomi</taxon>
        <taxon>Mammalia</taxon>
        <taxon>Eutheria</taxon>
        <taxon>Euarchontoglires</taxon>
        <taxon>Glires</taxon>
        <taxon>Rodentia</taxon>
        <taxon>Myomorpha</taxon>
        <taxon>Muroidea</taxon>
        <taxon>Cricetidae</taxon>
        <taxon>Arvicolinae</taxon>
        <taxon>Microtus</taxon>
    </lineage>
</organism>
<evidence type="ECO:0000313" key="12">
    <source>
        <dbReference type="Proteomes" id="UP000694915"/>
    </source>
</evidence>
<evidence type="ECO:0000256" key="10">
    <source>
        <dbReference type="SAM" id="SignalP"/>
    </source>
</evidence>
<sequence>MGIHGLHMSCLVFFLLLFLLPPPISKAKSLRYRGPGWKLFHRLSKGSKSYQQRQVQQMRQNWSQGESPMSEDCLGVFDLYIILDKSGSVGSNWIHVYSFADDLVKKFQNPKMRISVITFSTEAEVIIPLTSDREEIQKGLLTLLEEVPDGFTHMQKGIHKAIEQIQKANLEGTNVNSVIIALTDGTLMDKPFKQTVDEAQKARELGATIFTVGVHDFDKTQMVEIADSPSHSLAVQKGFSALQSIVDTLAAKTCIEVLSVQPSYVCIKGAYQVNISGRGFSNAKDMSQVICRFTFNDSRIVDEGPTDMNDKSISCPGPRIQRAGEEVSLQVSLNNGISFIGNKLIITGTNCGSTRVRAQGWSSPSLAAPLRAYYHLQGVLSHRGGGTVWPVDPRAHSGPLRGKELLLKDCLPNSTSVFQAPETSAGIAVGSSSDRSSSSSSGSRGSKSNSSSNPKPNQLPEEDPDPEDTTQGKVTTAPNKSPENYFLWNWKFLVFSSVILVSFLLLCCCWIWCCIKRKKKPPPPDPEKDPEENQSPPPISPPAPPIPPSSPSPVNPSPTVIVACCGCGGRGIQGNLGPCCSCFHPGYHQMPMMWCHPKVQGRSNNFTLVNPSCTHASCSPKLCLPSNRDYLHLRKPSHSSRIVIQPSRGCFPISQAPCRPKICLKAGRECLPVAPSLCSKVCPPSQKCYTLDCSQSSYPNKCTPSPSKMLPLLPPHARQSVETLCQAYPCRPSSKEPKF</sequence>
<dbReference type="InterPro" id="IPR002035">
    <property type="entry name" value="VWF_A"/>
</dbReference>
<evidence type="ECO:0000256" key="1">
    <source>
        <dbReference type="ARBA" id="ARBA00004479"/>
    </source>
</evidence>
<feature type="region of interest" description="Disordered" evidence="8">
    <location>
        <begin position="426"/>
        <end position="478"/>
    </location>
</feature>
<feature type="compositionally biased region" description="Pro residues" evidence="8">
    <location>
        <begin position="535"/>
        <end position="554"/>
    </location>
</feature>
<keyword evidence="12" id="KW-1185">Reference proteome</keyword>
<dbReference type="SMART" id="SM00327">
    <property type="entry name" value="VWA"/>
    <property type="match status" value="1"/>
</dbReference>
<feature type="compositionally biased region" description="Low complexity" evidence="8">
    <location>
        <begin position="431"/>
        <end position="456"/>
    </location>
</feature>
<evidence type="ECO:0000256" key="2">
    <source>
        <dbReference type="ARBA" id="ARBA00008095"/>
    </source>
</evidence>
<evidence type="ECO:0000256" key="5">
    <source>
        <dbReference type="ARBA" id="ARBA00022729"/>
    </source>
</evidence>
<evidence type="ECO:0000256" key="7">
    <source>
        <dbReference type="ARBA" id="ARBA00023136"/>
    </source>
</evidence>
<dbReference type="PROSITE" id="PS50234">
    <property type="entry name" value="VWFA"/>
    <property type="match status" value="1"/>
</dbReference>
<accession>A0ABM0KLG5</accession>
<feature type="region of interest" description="Disordered" evidence="8">
    <location>
        <begin position="522"/>
        <end position="554"/>
    </location>
</feature>
<evidence type="ECO:0000256" key="9">
    <source>
        <dbReference type="SAM" id="Phobius"/>
    </source>
</evidence>
<reference evidence="13" key="1">
    <citation type="submission" date="2025-08" db="UniProtKB">
        <authorList>
            <consortium name="RefSeq"/>
        </authorList>
    </citation>
    <scope>IDENTIFICATION</scope>
</reference>
<protein>
    <submittedName>
        <fullName evidence="13">Anthrax toxin receptor-like</fullName>
    </submittedName>
</protein>
<dbReference type="InterPro" id="IPR008400">
    <property type="entry name" value="Anthrax_toxin_rcpt_extracel"/>
</dbReference>
<keyword evidence="3 9" id="KW-0812">Transmembrane</keyword>
<gene>
    <name evidence="13" type="primary">Antxrl</name>
</gene>
<feature type="chain" id="PRO_5045156959" evidence="10">
    <location>
        <begin position="28"/>
        <end position="739"/>
    </location>
</feature>
<keyword evidence="4" id="KW-0479">Metal-binding</keyword>
<dbReference type="InterPro" id="IPR036465">
    <property type="entry name" value="vWFA_dom_sf"/>
</dbReference>
<dbReference type="PANTHER" id="PTHR16059:SF16">
    <property type="entry name" value="ANTHRAX TOXIN RECEPTOR-LIKE"/>
    <property type="match status" value="1"/>
</dbReference>
<dbReference type="RefSeq" id="XP_005348727.1">
    <property type="nucleotide sequence ID" value="XM_005348670.1"/>
</dbReference>
<evidence type="ECO:0000256" key="8">
    <source>
        <dbReference type="SAM" id="MobiDB-lite"/>
    </source>
</evidence>
<dbReference type="SUPFAM" id="SSF53300">
    <property type="entry name" value="vWA-like"/>
    <property type="match status" value="1"/>
</dbReference>
<feature type="transmembrane region" description="Helical" evidence="9">
    <location>
        <begin position="488"/>
        <end position="513"/>
    </location>
</feature>
<dbReference type="Gene3D" id="3.40.50.410">
    <property type="entry name" value="von Willebrand factor, type A domain"/>
    <property type="match status" value="1"/>
</dbReference>
<proteinExistence type="inferred from homology"/>
<dbReference type="PANTHER" id="PTHR16059">
    <property type="entry name" value="ANTHRAX TOXIN RECEPTOR"/>
    <property type="match status" value="1"/>
</dbReference>
<dbReference type="Gene3D" id="2.60.40.10">
    <property type="entry name" value="Immunoglobulins"/>
    <property type="match status" value="1"/>
</dbReference>
<keyword evidence="5 10" id="KW-0732">Signal</keyword>
<dbReference type="Proteomes" id="UP000694915">
    <property type="component" value="Chromosome 6"/>
</dbReference>
<feature type="domain" description="VWFA" evidence="11">
    <location>
        <begin position="78"/>
        <end position="249"/>
    </location>
</feature>
<dbReference type="Pfam" id="PF05587">
    <property type="entry name" value="Anth_Ig"/>
    <property type="match status" value="1"/>
</dbReference>
<keyword evidence="6 9" id="KW-1133">Transmembrane helix</keyword>
<evidence type="ECO:0000256" key="6">
    <source>
        <dbReference type="ARBA" id="ARBA00022989"/>
    </source>
</evidence>
<evidence type="ECO:0000256" key="3">
    <source>
        <dbReference type="ARBA" id="ARBA00022692"/>
    </source>
</evidence>
<evidence type="ECO:0000259" key="11">
    <source>
        <dbReference type="PROSITE" id="PS50234"/>
    </source>
</evidence>
<keyword evidence="7 9" id="KW-0472">Membrane</keyword>
<name>A0ABM0KLG5_MICOH</name>
<comment type="similarity">
    <text evidence="2">Belongs to the ATR family.</text>
</comment>
<feature type="compositionally biased region" description="Polar residues" evidence="8">
    <location>
        <begin position="469"/>
        <end position="478"/>
    </location>
</feature>
<feature type="signal peptide" evidence="10">
    <location>
        <begin position="1"/>
        <end position="27"/>
    </location>
</feature>